<sequence length="264" mass="31274">LEIWIAIKDIYENPSNPLTWPKLLMTDEGRLTDGKRSKIFKRILKKYIDYLNNSKTHLIGISPACVMTLEEVESKSSKKPKRVIGKYEDIKLQNGTAVRYLLKAGELEGDHRCRVTDPYWSLCVFKIKESLLEEIHHNQSFKYEELQVIEEPDKIEYQPDKFMQKYHYTGYTGFVHFTQIADNMLIKDLISKKFLSHRLNFLDGMQLDGYNEELQLAFKFHGQQHYSLNSMFHRRGHIDLDEQRMRDQKKHTLIEKGFLKEAKN</sequence>
<keyword evidence="2" id="KW-1185">Reference proteome</keyword>
<evidence type="ECO:0000313" key="1">
    <source>
        <dbReference type="EMBL" id="CAI2192750.1"/>
    </source>
</evidence>
<accession>A0A9W4T715</accession>
<dbReference type="Proteomes" id="UP001153678">
    <property type="component" value="Unassembled WGS sequence"/>
</dbReference>
<name>A0A9W4T715_9GLOM</name>
<dbReference type="AlphaFoldDB" id="A0A9W4T715"/>
<dbReference type="EMBL" id="CAMKVN010008689">
    <property type="protein sequence ID" value="CAI2192750.1"/>
    <property type="molecule type" value="Genomic_DNA"/>
</dbReference>
<reference evidence="1" key="1">
    <citation type="submission" date="2022-08" db="EMBL/GenBank/DDBJ databases">
        <authorList>
            <person name="Kallberg Y."/>
            <person name="Tangrot J."/>
            <person name="Rosling A."/>
        </authorList>
    </citation>
    <scope>NUCLEOTIDE SEQUENCE</scope>
    <source>
        <strain evidence="1">Wild A</strain>
    </source>
</reference>
<comment type="caution">
    <text evidence="1">The sequence shown here is derived from an EMBL/GenBank/DDBJ whole genome shotgun (WGS) entry which is preliminary data.</text>
</comment>
<evidence type="ECO:0000313" key="2">
    <source>
        <dbReference type="Proteomes" id="UP001153678"/>
    </source>
</evidence>
<proteinExistence type="predicted"/>
<protein>
    <submittedName>
        <fullName evidence="1">12428_t:CDS:1</fullName>
    </submittedName>
</protein>
<feature type="non-terminal residue" evidence="1">
    <location>
        <position position="264"/>
    </location>
</feature>
<organism evidence="1 2">
    <name type="scientific">Funneliformis geosporum</name>
    <dbReference type="NCBI Taxonomy" id="1117311"/>
    <lineage>
        <taxon>Eukaryota</taxon>
        <taxon>Fungi</taxon>
        <taxon>Fungi incertae sedis</taxon>
        <taxon>Mucoromycota</taxon>
        <taxon>Glomeromycotina</taxon>
        <taxon>Glomeromycetes</taxon>
        <taxon>Glomerales</taxon>
        <taxon>Glomeraceae</taxon>
        <taxon>Funneliformis</taxon>
    </lineage>
</organism>
<gene>
    <name evidence="1" type="ORF">FWILDA_LOCUS15733</name>
</gene>